<feature type="signal peptide" evidence="4">
    <location>
        <begin position="1"/>
        <end position="26"/>
    </location>
</feature>
<comment type="similarity">
    <text evidence="3">Belongs to the PMEI family.</text>
</comment>
<evidence type="ECO:0000256" key="3">
    <source>
        <dbReference type="ARBA" id="ARBA00038471"/>
    </source>
</evidence>
<dbReference type="PANTHER" id="PTHR35357:SF8">
    <property type="entry name" value="OS01G0111000 PROTEIN"/>
    <property type="match status" value="1"/>
</dbReference>
<feature type="non-terminal residue" evidence="6">
    <location>
        <position position="1"/>
    </location>
</feature>
<sequence>ALLPLPPMAIALRLFLVCGLISIAVATTNTNANNATSIDQLINQVCNKTGKAYANICMRSLSRANNKGVTDVFGLGATAIRVASKRASATSAYASALVKQDAAGDSKLKQIFSDCVDSLNSLTGNLAQAAGDFSTKHYDMVVDDLSEDLDDVKACKDSCAGVPKLSLLAKRCETVVSFSNIILDLT</sequence>
<dbReference type="InterPro" id="IPR035513">
    <property type="entry name" value="Invertase/methylesterase_inhib"/>
</dbReference>
<evidence type="ECO:0000256" key="4">
    <source>
        <dbReference type="SAM" id="SignalP"/>
    </source>
</evidence>
<dbReference type="GO" id="GO:0004857">
    <property type="term" value="F:enzyme inhibitor activity"/>
    <property type="evidence" value="ECO:0007669"/>
    <property type="project" value="InterPro"/>
</dbReference>
<dbReference type="EMBL" id="EF026015">
    <property type="protein sequence ID" value="ABM68551.1"/>
    <property type="molecule type" value="mRNA"/>
</dbReference>
<dbReference type="SMART" id="SM00856">
    <property type="entry name" value="PMEI"/>
    <property type="match status" value="1"/>
</dbReference>
<feature type="non-terminal residue" evidence="6">
    <location>
        <position position="186"/>
    </location>
</feature>
<dbReference type="NCBIfam" id="TIGR01614">
    <property type="entry name" value="PME_inhib"/>
    <property type="match status" value="1"/>
</dbReference>
<feature type="chain" id="PRO_5002699840" evidence="4">
    <location>
        <begin position="27"/>
        <end position="186"/>
    </location>
</feature>
<accession>A6MGY7</accession>
<evidence type="ECO:0000256" key="1">
    <source>
        <dbReference type="ARBA" id="ARBA00022729"/>
    </source>
</evidence>
<keyword evidence="2" id="KW-1015">Disulfide bond</keyword>
<reference evidence="6" key="1">
    <citation type="submission" date="2006-09" db="EMBL/GenBank/DDBJ databases">
        <authorList>
            <person name="Hsu Y.-F."/>
            <person name="Wang C.-S."/>
        </authorList>
    </citation>
    <scope>NUCLEOTIDE SEQUENCE</scope>
    <source>
        <tissue evidence="6">Mature anthers</tissue>
    </source>
</reference>
<reference evidence="6" key="2">
    <citation type="journal article" date="2007" name="Planta">
        <title>Gene expression pattern at desiccation in the anther of Lilium longiflorum.</title>
        <authorList>
            <person name="Hsu Y.F."/>
            <person name="Wang C.S."/>
            <person name="Raja R."/>
        </authorList>
    </citation>
    <scope>NUCLEOTIDE SEQUENCE</scope>
    <source>
        <tissue evidence="6">Mature anthers</tissue>
    </source>
</reference>
<dbReference type="SUPFAM" id="SSF101148">
    <property type="entry name" value="Plant invertase/pectin methylesterase inhibitor"/>
    <property type="match status" value="1"/>
</dbReference>
<proteinExistence type="evidence at transcript level"/>
<dbReference type="Pfam" id="PF04043">
    <property type="entry name" value="PMEI"/>
    <property type="match status" value="1"/>
</dbReference>
<evidence type="ECO:0000259" key="5">
    <source>
        <dbReference type="SMART" id="SM00856"/>
    </source>
</evidence>
<organism evidence="6">
    <name type="scientific">Lilium longiflorum</name>
    <name type="common">Trumpet lily</name>
    <dbReference type="NCBI Taxonomy" id="4690"/>
    <lineage>
        <taxon>Eukaryota</taxon>
        <taxon>Viridiplantae</taxon>
        <taxon>Streptophyta</taxon>
        <taxon>Embryophyta</taxon>
        <taxon>Tracheophyta</taxon>
        <taxon>Spermatophyta</taxon>
        <taxon>Magnoliopsida</taxon>
        <taxon>Liliopsida</taxon>
        <taxon>Liliales</taxon>
        <taxon>Liliaceae</taxon>
        <taxon>Lilium</taxon>
    </lineage>
</organism>
<feature type="domain" description="Pectinesterase inhibitor" evidence="5">
    <location>
        <begin position="37"/>
        <end position="185"/>
    </location>
</feature>
<dbReference type="PANTHER" id="PTHR35357">
    <property type="entry name" value="OS02G0537100 PROTEIN"/>
    <property type="match status" value="1"/>
</dbReference>
<protein>
    <submittedName>
        <fullName evidence="6">Pectinmethylesterase inhibitor</fullName>
    </submittedName>
</protein>
<dbReference type="AlphaFoldDB" id="A6MGY7"/>
<evidence type="ECO:0000313" key="6">
    <source>
        <dbReference type="EMBL" id="ABM68551.1"/>
    </source>
</evidence>
<evidence type="ECO:0000256" key="2">
    <source>
        <dbReference type="ARBA" id="ARBA00023157"/>
    </source>
</evidence>
<name>A6MGY7_LILLO</name>
<dbReference type="Gene3D" id="1.20.140.40">
    <property type="entry name" value="Invertase/pectin methylesterase inhibitor family protein"/>
    <property type="match status" value="1"/>
</dbReference>
<keyword evidence="1 4" id="KW-0732">Signal</keyword>
<dbReference type="InterPro" id="IPR006501">
    <property type="entry name" value="Pectinesterase_inhib_dom"/>
</dbReference>